<evidence type="ECO:0000256" key="4">
    <source>
        <dbReference type="ARBA" id="ARBA00023136"/>
    </source>
</evidence>
<keyword evidence="2 5" id="KW-0812">Transmembrane</keyword>
<protein>
    <submittedName>
        <fullName evidence="7">DgyrCDS12942</fullName>
    </submittedName>
</protein>
<keyword evidence="4 5" id="KW-0472">Membrane</keyword>
<dbReference type="Pfam" id="PF07690">
    <property type="entry name" value="MFS_1"/>
    <property type="match status" value="1"/>
</dbReference>
<dbReference type="EMBL" id="CAJFCJ010000022">
    <property type="protein sequence ID" value="CAD5124677.1"/>
    <property type="molecule type" value="Genomic_DNA"/>
</dbReference>
<evidence type="ECO:0000259" key="6">
    <source>
        <dbReference type="PROSITE" id="PS50850"/>
    </source>
</evidence>
<dbReference type="SUPFAM" id="SSF103473">
    <property type="entry name" value="MFS general substrate transporter"/>
    <property type="match status" value="1"/>
</dbReference>
<organism evidence="7 8">
    <name type="scientific">Dimorphilus gyrociliatus</name>
    <dbReference type="NCBI Taxonomy" id="2664684"/>
    <lineage>
        <taxon>Eukaryota</taxon>
        <taxon>Metazoa</taxon>
        <taxon>Spiralia</taxon>
        <taxon>Lophotrochozoa</taxon>
        <taxon>Annelida</taxon>
        <taxon>Polychaeta</taxon>
        <taxon>Polychaeta incertae sedis</taxon>
        <taxon>Dinophilidae</taxon>
        <taxon>Dimorphilus</taxon>
    </lineage>
</organism>
<feature type="transmembrane region" description="Helical" evidence="5">
    <location>
        <begin position="224"/>
        <end position="246"/>
    </location>
</feature>
<evidence type="ECO:0000313" key="7">
    <source>
        <dbReference type="EMBL" id="CAD5124677.1"/>
    </source>
</evidence>
<feature type="transmembrane region" description="Helical" evidence="5">
    <location>
        <begin position="113"/>
        <end position="131"/>
    </location>
</feature>
<name>A0A7I8W960_9ANNE</name>
<accession>A0A7I8W960</accession>
<gene>
    <name evidence="7" type="ORF">DGYR_LOCUS12182</name>
</gene>
<feature type="transmembrane region" description="Helical" evidence="5">
    <location>
        <begin position="252"/>
        <end position="273"/>
    </location>
</feature>
<feature type="transmembrane region" description="Helical" evidence="5">
    <location>
        <begin position="51"/>
        <end position="77"/>
    </location>
</feature>
<evidence type="ECO:0000256" key="3">
    <source>
        <dbReference type="ARBA" id="ARBA00022989"/>
    </source>
</evidence>
<evidence type="ECO:0000313" key="8">
    <source>
        <dbReference type="Proteomes" id="UP000549394"/>
    </source>
</evidence>
<sequence length="451" mass="51107">MTIIPIGQLVGSYLLSRVSDLYGRRPVFLFSLFCLVSLGMLQAIVPTYLGFMIVGFFEGFLAAGLGSTVLILCLELFPPEHRSLAGAILNYFWTVGYILITPVAYYIRNWRTFKLAINAPMVLCISFYWIIPESLNWLIVNGRVREAQAIIDKGARINKVKSPKLSKLKNTPPEPPLAFRQRFFYEWHKLRKIFSIRKPNSRGERPTYNLSDIWRSKTLRRNTLAMCWLWITNNFTYSSLSLTVTFLKGNRYLNFFIYAILEVPACLLAHFCLVKIGRRMPMMVFHVICALSLIISAICDGSGVDSLASTIIKYCAKLSISTTYNIVFVMVPEIYPTNIRSLGTGICLLAGRLVGHMAPFARTWERNNPIGPALLCGFLNLAASGACWILPETLNKPLPDTIEELETQSIRRIFMRNKKKTNDKTVLINSSDGDEINDSMSEGVFFLNPKF</sequence>
<dbReference type="InterPro" id="IPR005829">
    <property type="entry name" value="Sugar_transporter_CS"/>
</dbReference>
<keyword evidence="8" id="KW-1185">Reference proteome</keyword>
<feature type="domain" description="Major facilitator superfamily (MFS) profile" evidence="6">
    <location>
        <begin position="1"/>
        <end position="395"/>
    </location>
</feature>
<feature type="transmembrane region" description="Helical" evidence="5">
    <location>
        <begin position="89"/>
        <end position="107"/>
    </location>
</feature>
<dbReference type="InterPro" id="IPR020846">
    <property type="entry name" value="MFS_dom"/>
</dbReference>
<dbReference type="InterPro" id="IPR036259">
    <property type="entry name" value="MFS_trans_sf"/>
</dbReference>
<feature type="transmembrane region" description="Helical" evidence="5">
    <location>
        <begin position="27"/>
        <end position="45"/>
    </location>
</feature>
<dbReference type="PROSITE" id="PS00216">
    <property type="entry name" value="SUGAR_TRANSPORT_1"/>
    <property type="match status" value="1"/>
</dbReference>
<dbReference type="GO" id="GO:0022857">
    <property type="term" value="F:transmembrane transporter activity"/>
    <property type="evidence" value="ECO:0007669"/>
    <property type="project" value="InterPro"/>
</dbReference>
<dbReference type="AlphaFoldDB" id="A0A7I8W960"/>
<dbReference type="Proteomes" id="UP000549394">
    <property type="component" value="Unassembled WGS sequence"/>
</dbReference>
<dbReference type="PANTHER" id="PTHR24064">
    <property type="entry name" value="SOLUTE CARRIER FAMILY 22 MEMBER"/>
    <property type="match status" value="1"/>
</dbReference>
<dbReference type="InterPro" id="IPR011701">
    <property type="entry name" value="MFS"/>
</dbReference>
<evidence type="ECO:0000256" key="5">
    <source>
        <dbReference type="SAM" id="Phobius"/>
    </source>
</evidence>
<dbReference type="GO" id="GO:0016020">
    <property type="term" value="C:membrane"/>
    <property type="evidence" value="ECO:0007669"/>
    <property type="project" value="UniProtKB-SubCell"/>
</dbReference>
<dbReference type="Gene3D" id="1.20.1250.20">
    <property type="entry name" value="MFS general substrate transporter like domains"/>
    <property type="match status" value="1"/>
</dbReference>
<proteinExistence type="predicted"/>
<comment type="caution">
    <text evidence="7">The sequence shown here is derived from an EMBL/GenBank/DDBJ whole genome shotgun (WGS) entry which is preliminary data.</text>
</comment>
<reference evidence="7 8" key="1">
    <citation type="submission" date="2020-08" db="EMBL/GenBank/DDBJ databases">
        <authorList>
            <person name="Hejnol A."/>
        </authorList>
    </citation>
    <scope>NUCLEOTIDE SEQUENCE [LARGE SCALE GENOMIC DNA]</scope>
</reference>
<evidence type="ECO:0000256" key="1">
    <source>
        <dbReference type="ARBA" id="ARBA00004141"/>
    </source>
</evidence>
<evidence type="ECO:0000256" key="2">
    <source>
        <dbReference type="ARBA" id="ARBA00022692"/>
    </source>
</evidence>
<comment type="subcellular location">
    <subcellularLocation>
        <location evidence="1">Membrane</location>
        <topology evidence="1">Multi-pass membrane protein</topology>
    </subcellularLocation>
</comment>
<dbReference type="PROSITE" id="PS50850">
    <property type="entry name" value="MFS"/>
    <property type="match status" value="1"/>
</dbReference>
<dbReference type="OrthoDB" id="2261376at2759"/>
<keyword evidence="3 5" id="KW-1133">Transmembrane helix</keyword>